<evidence type="ECO:0000256" key="17">
    <source>
        <dbReference type="ARBA" id="ARBA00048623"/>
    </source>
</evidence>
<dbReference type="NCBIfam" id="TIGR00317">
    <property type="entry name" value="cobS"/>
    <property type="match status" value="1"/>
</dbReference>
<comment type="catalytic activity">
    <reaction evidence="18 19">
        <text>alpha-ribazole 5'-phosphate + adenosylcob(III)inamide-GDP = adenosylcob(III)alamin 5'-phosphate + GMP + H(+)</text>
        <dbReference type="Rhea" id="RHEA:23560"/>
        <dbReference type="ChEBI" id="CHEBI:15378"/>
        <dbReference type="ChEBI" id="CHEBI:57918"/>
        <dbReference type="ChEBI" id="CHEBI:58115"/>
        <dbReference type="ChEBI" id="CHEBI:60487"/>
        <dbReference type="ChEBI" id="CHEBI:60493"/>
        <dbReference type="EC" id="2.7.8.26"/>
    </reaction>
</comment>
<dbReference type="GO" id="GO:0051073">
    <property type="term" value="F:adenosylcobinamide-GDP ribazoletransferase activity"/>
    <property type="evidence" value="ECO:0007669"/>
    <property type="project" value="UniProtKB-UniRule"/>
</dbReference>
<feature type="transmembrane region" description="Helical" evidence="19">
    <location>
        <begin position="178"/>
        <end position="207"/>
    </location>
</feature>
<sequence length="247" mass="26082">MRLFVIAFQFLTIVPLPFQVRCEERDLGRSMALFPLVGLALGGMLAGVDFLFAGRVAAEVGDLLLVTLLSLITGALHLDGLADVCDGFAARGPKERFLAVMKDSRVGAVGVVGLILGIGLKYQAIHALSPALKWQTLLLFPMAARCAQVVTAVGARTARTEGLGAAFVNGVGPLQLMAALLLTGVAGCALLGPSWLALLLVLSLCTFGCRRYFEQRLDGVTGDIIGFVSELNEITALILIPVFCGRI</sequence>
<comment type="function">
    <text evidence="14 19">Joins adenosylcobinamide-GDP and alpha-ribazole to generate adenosylcobalamin (Ado-cobalamin). Also synthesizes adenosylcobalamin 5'-phosphate from adenosylcobinamide-GDP and alpha-ribazole 5'-phosphate.</text>
</comment>
<keyword evidence="11 19" id="KW-0460">Magnesium</keyword>
<dbReference type="HAMAP" id="MF_00719">
    <property type="entry name" value="CobS"/>
    <property type="match status" value="1"/>
</dbReference>
<name>A0AAW4L9R0_9BACT</name>
<protein>
    <recommendedName>
        <fullName evidence="6 19">Adenosylcobinamide-GDP ribazoletransferase</fullName>
        <ecNumber evidence="5 19">2.7.8.26</ecNumber>
    </recommendedName>
    <alternativeName>
        <fullName evidence="16 19">Cobalamin synthase</fullName>
    </alternativeName>
    <alternativeName>
        <fullName evidence="15 19">Cobalamin-5'-phosphate synthase</fullName>
    </alternativeName>
</protein>
<dbReference type="GO" id="GO:0009236">
    <property type="term" value="P:cobalamin biosynthetic process"/>
    <property type="evidence" value="ECO:0007669"/>
    <property type="project" value="UniProtKB-UniRule"/>
</dbReference>
<dbReference type="EC" id="2.7.8.26" evidence="5 19"/>
<comment type="similarity">
    <text evidence="4 19">Belongs to the CobS family.</text>
</comment>
<evidence type="ECO:0000256" key="6">
    <source>
        <dbReference type="ARBA" id="ARBA00015850"/>
    </source>
</evidence>
<comment type="cofactor">
    <cofactor evidence="1 19">
        <name>Mg(2+)</name>
        <dbReference type="ChEBI" id="CHEBI:18420"/>
    </cofactor>
</comment>
<proteinExistence type="inferred from homology"/>
<evidence type="ECO:0000256" key="11">
    <source>
        <dbReference type="ARBA" id="ARBA00022842"/>
    </source>
</evidence>
<evidence type="ECO:0000256" key="16">
    <source>
        <dbReference type="ARBA" id="ARBA00032853"/>
    </source>
</evidence>
<dbReference type="PANTHER" id="PTHR34148">
    <property type="entry name" value="ADENOSYLCOBINAMIDE-GDP RIBAZOLETRANSFERASE"/>
    <property type="match status" value="1"/>
</dbReference>
<feature type="transmembrane region" description="Helical" evidence="19">
    <location>
        <begin position="106"/>
        <end position="125"/>
    </location>
</feature>
<gene>
    <name evidence="19 20" type="primary">cobS</name>
    <name evidence="20" type="ORF">KI809_06305</name>
</gene>
<evidence type="ECO:0000256" key="4">
    <source>
        <dbReference type="ARBA" id="ARBA00010561"/>
    </source>
</evidence>
<keyword evidence="7 19" id="KW-1003">Cell membrane</keyword>
<evidence type="ECO:0000256" key="19">
    <source>
        <dbReference type="HAMAP-Rule" id="MF_00719"/>
    </source>
</evidence>
<dbReference type="Proteomes" id="UP000811899">
    <property type="component" value="Unassembled WGS sequence"/>
</dbReference>
<evidence type="ECO:0000256" key="2">
    <source>
        <dbReference type="ARBA" id="ARBA00004651"/>
    </source>
</evidence>
<evidence type="ECO:0000256" key="12">
    <source>
        <dbReference type="ARBA" id="ARBA00022989"/>
    </source>
</evidence>
<dbReference type="RefSeq" id="WP_214170687.1">
    <property type="nucleotide sequence ID" value="NZ_JAHCVJ010000002.1"/>
</dbReference>
<comment type="subcellular location">
    <subcellularLocation>
        <location evidence="2 19">Cell membrane</location>
        <topology evidence="2 19">Multi-pass membrane protein</topology>
    </subcellularLocation>
</comment>
<evidence type="ECO:0000256" key="5">
    <source>
        <dbReference type="ARBA" id="ARBA00013200"/>
    </source>
</evidence>
<dbReference type="EMBL" id="JAHCVJ010000002">
    <property type="protein sequence ID" value="MBT0663911.1"/>
    <property type="molecule type" value="Genomic_DNA"/>
</dbReference>
<keyword evidence="21" id="KW-1185">Reference proteome</keyword>
<evidence type="ECO:0000256" key="14">
    <source>
        <dbReference type="ARBA" id="ARBA00025228"/>
    </source>
</evidence>
<evidence type="ECO:0000256" key="1">
    <source>
        <dbReference type="ARBA" id="ARBA00001946"/>
    </source>
</evidence>
<dbReference type="AlphaFoldDB" id="A0AAW4L9R0"/>
<dbReference type="Pfam" id="PF02654">
    <property type="entry name" value="CobS"/>
    <property type="match status" value="1"/>
</dbReference>
<keyword evidence="10 19" id="KW-0812">Transmembrane</keyword>
<dbReference type="PANTHER" id="PTHR34148:SF1">
    <property type="entry name" value="ADENOSYLCOBINAMIDE-GDP RIBAZOLETRANSFERASE"/>
    <property type="match status" value="1"/>
</dbReference>
<keyword evidence="13 19" id="KW-0472">Membrane</keyword>
<keyword evidence="9 19" id="KW-0808">Transferase</keyword>
<evidence type="ECO:0000256" key="7">
    <source>
        <dbReference type="ARBA" id="ARBA00022475"/>
    </source>
</evidence>
<feature type="transmembrane region" description="Helical" evidence="19">
    <location>
        <begin position="60"/>
        <end position="78"/>
    </location>
</feature>
<evidence type="ECO:0000256" key="3">
    <source>
        <dbReference type="ARBA" id="ARBA00004663"/>
    </source>
</evidence>
<dbReference type="GO" id="GO:0005886">
    <property type="term" value="C:plasma membrane"/>
    <property type="evidence" value="ECO:0007669"/>
    <property type="project" value="UniProtKB-SubCell"/>
</dbReference>
<evidence type="ECO:0000256" key="15">
    <source>
        <dbReference type="ARBA" id="ARBA00032605"/>
    </source>
</evidence>
<comment type="catalytic activity">
    <reaction evidence="17 19">
        <text>alpha-ribazole + adenosylcob(III)inamide-GDP = adenosylcob(III)alamin + GMP + H(+)</text>
        <dbReference type="Rhea" id="RHEA:16049"/>
        <dbReference type="ChEBI" id="CHEBI:10329"/>
        <dbReference type="ChEBI" id="CHEBI:15378"/>
        <dbReference type="ChEBI" id="CHEBI:18408"/>
        <dbReference type="ChEBI" id="CHEBI:58115"/>
        <dbReference type="ChEBI" id="CHEBI:60487"/>
        <dbReference type="EC" id="2.7.8.26"/>
    </reaction>
</comment>
<evidence type="ECO:0000256" key="13">
    <source>
        <dbReference type="ARBA" id="ARBA00023136"/>
    </source>
</evidence>
<evidence type="ECO:0000256" key="8">
    <source>
        <dbReference type="ARBA" id="ARBA00022573"/>
    </source>
</evidence>
<evidence type="ECO:0000256" key="10">
    <source>
        <dbReference type="ARBA" id="ARBA00022692"/>
    </source>
</evidence>
<comment type="caution">
    <text evidence="20">The sequence shown here is derived from an EMBL/GenBank/DDBJ whole genome shotgun (WGS) entry which is preliminary data.</text>
</comment>
<reference evidence="20 21" key="1">
    <citation type="submission" date="2021-05" db="EMBL/GenBank/DDBJ databases">
        <title>The draft genome of Geobacter pelophilus DSM 12255.</title>
        <authorList>
            <person name="Xu Z."/>
            <person name="Masuda Y."/>
            <person name="Itoh H."/>
            <person name="Senoo K."/>
        </authorList>
    </citation>
    <scope>NUCLEOTIDE SEQUENCE [LARGE SCALE GENOMIC DNA]</scope>
    <source>
        <strain evidence="20 21">DSM 12255</strain>
    </source>
</reference>
<comment type="pathway">
    <text evidence="3 19">Cofactor biosynthesis; adenosylcobalamin biosynthesis; adenosylcobalamin from cob(II)yrinate a,c-diamide: step 7/7.</text>
</comment>
<evidence type="ECO:0000256" key="9">
    <source>
        <dbReference type="ARBA" id="ARBA00022679"/>
    </source>
</evidence>
<keyword evidence="8 19" id="KW-0169">Cobalamin biosynthesis</keyword>
<accession>A0AAW4L9R0</accession>
<organism evidence="20 21">
    <name type="scientific">Geoanaerobacter pelophilus</name>
    <dbReference type="NCBI Taxonomy" id="60036"/>
    <lineage>
        <taxon>Bacteria</taxon>
        <taxon>Pseudomonadati</taxon>
        <taxon>Thermodesulfobacteriota</taxon>
        <taxon>Desulfuromonadia</taxon>
        <taxon>Geobacterales</taxon>
        <taxon>Geobacteraceae</taxon>
        <taxon>Geoanaerobacter</taxon>
    </lineage>
</organism>
<dbReference type="InterPro" id="IPR003805">
    <property type="entry name" value="CobS"/>
</dbReference>
<evidence type="ECO:0000313" key="20">
    <source>
        <dbReference type="EMBL" id="MBT0663911.1"/>
    </source>
</evidence>
<feature type="transmembrane region" description="Helical" evidence="19">
    <location>
        <begin position="32"/>
        <end position="53"/>
    </location>
</feature>
<keyword evidence="12 19" id="KW-1133">Transmembrane helix</keyword>
<dbReference type="GO" id="GO:0008818">
    <property type="term" value="F:cobalamin 5'-phosphate synthase activity"/>
    <property type="evidence" value="ECO:0007669"/>
    <property type="project" value="UniProtKB-UniRule"/>
</dbReference>
<evidence type="ECO:0000256" key="18">
    <source>
        <dbReference type="ARBA" id="ARBA00049504"/>
    </source>
</evidence>
<evidence type="ECO:0000313" key="21">
    <source>
        <dbReference type="Proteomes" id="UP000811899"/>
    </source>
</evidence>